<keyword evidence="2" id="KW-1133">Transmembrane helix</keyword>
<feature type="compositionally biased region" description="Gly residues" evidence="1">
    <location>
        <begin position="73"/>
        <end position="93"/>
    </location>
</feature>
<dbReference type="KEGG" id="ccro:CMC5_018740"/>
<name>A0A0K1EAN0_CHOCO</name>
<evidence type="ECO:0000256" key="1">
    <source>
        <dbReference type="SAM" id="MobiDB-lite"/>
    </source>
</evidence>
<keyword evidence="2" id="KW-0472">Membrane</keyword>
<accession>A0A0K1EAN0</accession>
<dbReference type="Proteomes" id="UP000067626">
    <property type="component" value="Chromosome"/>
</dbReference>
<reference evidence="3 4" key="1">
    <citation type="submission" date="2015-07" db="EMBL/GenBank/DDBJ databases">
        <title>Genome analysis of myxobacterium Chondromyces crocatus Cm c5 reveals a high potential for natural compound synthesis and the genetic basis for the loss of fruiting body formation.</title>
        <authorList>
            <person name="Zaburannyi N."/>
            <person name="Bunk B."/>
            <person name="Maier J."/>
            <person name="Overmann J."/>
            <person name="Mueller R."/>
        </authorList>
    </citation>
    <scope>NUCLEOTIDE SEQUENCE [LARGE SCALE GENOMIC DNA]</scope>
    <source>
        <strain evidence="3 4">Cm c5</strain>
    </source>
</reference>
<feature type="region of interest" description="Disordered" evidence="1">
    <location>
        <begin position="73"/>
        <end position="107"/>
    </location>
</feature>
<evidence type="ECO:0000256" key="2">
    <source>
        <dbReference type="SAM" id="Phobius"/>
    </source>
</evidence>
<organism evidence="3 4">
    <name type="scientific">Chondromyces crocatus</name>
    <dbReference type="NCBI Taxonomy" id="52"/>
    <lineage>
        <taxon>Bacteria</taxon>
        <taxon>Pseudomonadati</taxon>
        <taxon>Myxococcota</taxon>
        <taxon>Polyangia</taxon>
        <taxon>Polyangiales</taxon>
        <taxon>Polyangiaceae</taxon>
        <taxon>Chondromyces</taxon>
    </lineage>
</organism>
<keyword evidence="2" id="KW-0812">Transmembrane</keyword>
<dbReference type="STRING" id="52.CMC5_018740"/>
<keyword evidence="4" id="KW-1185">Reference proteome</keyword>
<dbReference type="SUPFAM" id="SSF63825">
    <property type="entry name" value="YWTD domain"/>
    <property type="match status" value="1"/>
</dbReference>
<dbReference type="AlphaFoldDB" id="A0A0K1EAN0"/>
<proteinExistence type="predicted"/>
<protein>
    <submittedName>
        <fullName evidence="3">Uncharacterized protein</fullName>
    </submittedName>
</protein>
<sequence length="394" mass="40589">MRLQDRELSCSGAEDAPRCDLDKRVRRGGRVGRLGVVLGLVMGLTTSALLVAMGCATGANNAGVGGGPDGLGGGGGAGPTSGPGGGGVGGILFDGGFEETTPPPPPPLYAHDRTSLFRGDPGIDPLTLTYVGLFDCVGGAGQDGSMTDLAVSAEGEIWGISVNHVYRLDVQGSQVRCVQTIPLNNPGNIQFYGLAFAPKGVIDPNREVLVAGNTAGELWSVDSTGSLARRGTFGVVPPNDGRGHTYASNHVGKRWELSGDIAFAENNGNPLGFVTVRDCPNPPSTTGCNTVDTLLEIDMQALATATTGSVIKSTRGQIVKRAGCNDSISGDYGNMYGIGIFADRVYGLSRYPQDQGGNLVDISNTDGSACLIQSFQLAWYGAGISTIVPVQAPQ</sequence>
<feature type="transmembrane region" description="Helical" evidence="2">
    <location>
        <begin position="31"/>
        <end position="53"/>
    </location>
</feature>
<dbReference type="EMBL" id="CP012159">
    <property type="protein sequence ID" value="AKT37732.1"/>
    <property type="molecule type" value="Genomic_DNA"/>
</dbReference>
<evidence type="ECO:0000313" key="3">
    <source>
        <dbReference type="EMBL" id="AKT37732.1"/>
    </source>
</evidence>
<evidence type="ECO:0000313" key="4">
    <source>
        <dbReference type="Proteomes" id="UP000067626"/>
    </source>
</evidence>
<gene>
    <name evidence="3" type="ORF">CMC5_018740</name>
</gene>